<proteinExistence type="predicted"/>
<organism evidence="1 2">
    <name type="scientific">Ixodes persulcatus</name>
    <name type="common">Taiga tick</name>
    <dbReference type="NCBI Taxonomy" id="34615"/>
    <lineage>
        <taxon>Eukaryota</taxon>
        <taxon>Metazoa</taxon>
        <taxon>Ecdysozoa</taxon>
        <taxon>Arthropoda</taxon>
        <taxon>Chelicerata</taxon>
        <taxon>Arachnida</taxon>
        <taxon>Acari</taxon>
        <taxon>Parasitiformes</taxon>
        <taxon>Ixodida</taxon>
        <taxon>Ixodoidea</taxon>
        <taxon>Ixodidae</taxon>
        <taxon>Ixodinae</taxon>
        <taxon>Ixodes</taxon>
    </lineage>
</organism>
<feature type="non-terminal residue" evidence="1">
    <location>
        <position position="51"/>
    </location>
</feature>
<keyword evidence="2" id="KW-1185">Reference proteome</keyword>
<gene>
    <name evidence="1" type="ORF">HPB47_020775</name>
</gene>
<protein>
    <submittedName>
        <fullName evidence="1">Uncharacterized protein</fullName>
    </submittedName>
</protein>
<evidence type="ECO:0000313" key="1">
    <source>
        <dbReference type="EMBL" id="KAG0432514.1"/>
    </source>
</evidence>
<sequence length="51" mass="5927">MALEATLRFSAMVSEMELKLRETRALLNKESFHDIDQDLRPSRAEFSLISE</sequence>
<dbReference type="EMBL" id="JABSTQ010009144">
    <property type="protein sequence ID" value="KAG0432514.1"/>
    <property type="molecule type" value="Genomic_DNA"/>
</dbReference>
<name>A0AC60QGG4_IXOPE</name>
<comment type="caution">
    <text evidence="1">The sequence shown here is derived from an EMBL/GenBank/DDBJ whole genome shotgun (WGS) entry which is preliminary data.</text>
</comment>
<accession>A0AC60QGG4</accession>
<evidence type="ECO:0000313" key="2">
    <source>
        <dbReference type="Proteomes" id="UP000805193"/>
    </source>
</evidence>
<reference evidence="1 2" key="1">
    <citation type="journal article" date="2020" name="Cell">
        <title>Large-Scale Comparative Analyses of Tick Genomes Elucidate Their Genetic Diversity and Vector Capacities.</title>
        <authorList>
            <consortium name="Tick Genome and Microbiome Consortium (TIGMIC)"/>
            <person name="Jia N."/>
            <person name="Wang J."/>
            <person name="Shi W."/>
            <person name="Du L."/>
            <person name="Sun Y."/>
            <person name="Zhan W."/>
            <person name="Jiang J.F."/>
            <person name="Wang Q."/>
            <person name="Zhang B."/>
            <person name="Ji P."/>
            <person name="Bell-Sakyi L."/>
            <person name="Cui X.M."/>
            <person name="Yuan T.T."/>
            <person name="Jiang B.G."/>
            <person name="Yang W.F."/>
            <person name="Lam T.T."/>
            <person name="Chang Q.C."/>
            <person name="Ding S.J."/>
            <person name="Wang X.J."/>
            <person name="Zhu J.G."/>
            <person name="Ruan X.D."/>
            <person name="Zhao L."/>
            <person name="Wei J.T."/>
            <person name="Ye R.Z."/>
            <person name="Que T.C."/>
            <person name="Du C.H."/>
            <person name="Zhou Y.H."/>
            <person name="Cheng J.X."/>
            <person name="Dai P.F."/>
            <person name="Guo W.B."/>
            <person name="Han X.H."/>
            <person name="Huang E.J."/>
            <person name="Li L.F."/>
            <person name="Wei W."/>
            <person name="Gao Y.C."/>
            <person name="Liu J.Z."/>
            <person name="Shao H.Z."/>
            <person name="Wang X."/>
            <person name="Wang C.C."/>
            <person name="Yang T.C."/>
            <person name="Huo Q.B."/>
            <person name="Li W."/>
            <person name="Chen H.Y."/>
            <person name="Chen S.E."/>
            <person name="Zhou L.G."/>
            <person name="Ni X.B."/>
            <person name="Tian J.H."/>
            <person name="Sheng Y."/>
            <person name="Liu T."/>
            <person name="Pan Y.S."/>
            <person name="Xia L.Y."/>
            <person name="Li J."/>
            <person name="Zhao F."/>
            <person name="Cao W.C."/>
        </authorList>
    </citation>
    <scope>NUCLEOTIDE SEQUENCE [LARGE SCALE GENOMIC DNA]</scope>
    <source>
        <strain evidence="1">Iper-2018</strain>
    </source>
</reference>
<dbReference type="Proteomes" id="UP000805193">
    <property type="component" value="Unassembled WGS sequence"/>
</dbReference>